<dbReference type="InterPro" id="IPR039904">
    <property type="entry name" value="TRANK1"/>
</dbReference>
<keyword evidence="1 5" id="KW-0547">Nucleotide-binding</keyword>
<evidence type="ECO:0000256" key="1">
    <source>
        <dbReference type="ARBA" id="ARBA00022741"/>
    </source>
</evidence>
<keyword evidence="4 5" id="KW-0067">ATP-binding</keyword>
<reference evidence="8 9" key="1">
    <citation type="submission" date="2018-06" db="EMBL/GenBank/DDBJ databases">
        <title>Comparative genomics reveals the genomic features of Rhizophagus irregularis, R. cerebriforme, R. diaphanum and Gigaspora rosea, and their symbiotic lifestyle signature.</title>
        <authorList>
            <person name="Morin E."/>
            <person name="San Clemente H."/>
            <person name="Chen E.C.H."/>
            <person name="De La Providencia I."/>
            <person name="Hainaut M."/>
            <person name="Kuo A."/>
            <person name="Kohler A."/>
            <person name="Murat C."/>
            <person name="Tang N."/>
            <person name="Roy S."/>
            <person name="Loubradou J."/>
            <person name="Henrissat B."/>
            <person name="Grigoriev I.V."/>
            <person name="Corradi N."/>
            <person name="Roux C."/>
            <person name="Martin F.M."/>
        </authorList>
    </citation>
    <scope>NUCLEOTIDE SEQUENCE [LARGE SCALE GENOMIC DNA]</scope>
    <source>
        <strain evidence="8 9">DAOM 227022</strain>
    </source>
</reference>
<protein>
    <recommendedName>
        <fullName evidence="7">UvrD-like helicase ATP-binding domain-containing protein</fullName>
    </recommendedName>
</protein>
<dbReference type="PANTHER" id="PTHR21529:SF4">
    <property type="entry name" value="TPR AND ANKYRIN REPEAT-CONTAINING PROTEIN 1"/>
    <property type="match status" value="1"/>
</dbReference>
<organism evidence="8 9">
    <name type="scientific">Glomus cerebriforme</name>
    <dbReference type="NCBI Taxonomy" id="658196"/>
    <lineage>
        <taxon>Eukaryota</taxon>
        <taxon>Fungi</taxon>
        <taxon>Fungi incertae sedis</taxon>
        <taxon>Mucoromycota</taxon>
        <taxon>Glomeromycotina</taxon>
        <taxon>Glomeromycetes</taxon>
        <taxon>Glomerales</taxon>
        <taxon>Glomeraceae</taxon>
        <taxon>Glomus</taxon>
    </lineage>
</organism>
<dbReference type="InterPro" id="IPR011990">
    <property type="entry name" value="TPR-like_helical_dom_sf"/>
</dbReference>
<dbReference type="SUPFAM" id="SSF52540">
    <property type="entry name" value="P-loop containing nucleoside triphosphate hydrolases"/>
    <property type="match status" value="1"/>
</dbReference>
<dbReference type="Gene3D" id="3.40.50.300">
    <property type="entry name" value="P-loop containing nucleotide triphosphate hydrolases"/>
    <property type="match status" value="2"/>
</dbReference>
<evidence type="ECO:0000259" key="7">
    <source>
        <dbReference type="PROSITE" id="PS51198"/>
    </source>
</evidence>
<dbReference type="InterPro" id="IPR014016">
    <property type="entry name" value="UvrD-like_ATP-bd"/>
</dbReference>
<evidence type="ECO:0000313" key="9">
    <source>
        <dbReference type="Proteomes" id="UP000265703"/>
    </source>
</evidence>
<dbReference type="GO" id="GO:0004386">
    <property type="term" value="F:helicase activity"/>
    <property type="evidence" value="ECO:0007669"/>
    <property type="project" value="UniProtKB-UniRule"/>
</dbReference>
<gene>
    <name evidence="8" type="ORF">C1645_480447</name>
</gene>
<dbReference type="InterPro" id="IPR014017">
    <property type="entry name" value="DNA_helicase_UvrD-like_C"/>
</dbReference>
<dbReference type="STRING" id="658196.A0A397TKY4"/>
<comment type="caution">
    <text evidence="8">The sequence shown here is derived from an EMBL/GenBank/DDBJ whole genome shotgun (WGS) entry which is preliminary data.</text>
</comment>
<sequence length="2287" mass="266574">MDERLLIELLEGLTGPQNDDGQLQNVLLERCIKTSSSELKEFFEELSQLLRDSPNDYLPILQTFITFLRDDSSRVIRRRNLKFSGLLDFYSKLITIVIMQNLGLSDIPGFGDLLYDSVELLWKYLDKKSASSISNKGNNNIKLTTKHLFTAILNAKGVLEVLISETPGRHCLKRILFEFNMINEIDQKELLKAIDLVISLLEKCDEHNNVSPKLLEGFSVCNACTALLESLRFHQDTSIGKNSLPPDLLEMVELDEGLGNRKRSASNSDNSPLLPIDEQHIALLKIEVPRKPADLPNFSRDLEKRKINSFKDLFGYLPCENCHKRALILFSPDKYSSLMEDEDPVDVENESKQSFRLPFEFNDTDKLGPWDILLSEDTIKDMQKLESSQMTKEVMKELVHISSGKWDKYKLRNNQPCNDIPVYEVEIPNGLEKLKILWQVDYGFSIRNHSLMQLVKIWSVTTNKNQVESTLDNLKSVHKVYTPEHNYRYKVPPKTSNSVILPMRFEDEEGTRSTNDGLYGSEMDNERLLEVHKMLVTNKFIPLSKNFVKSLILGGSGFTFNVSKIEYEIINTLKSAIIVGRSGTGKTTCIVFRLVASYLNNKICKTPSLRGNINGNLYKRQIFITVSHNLCRKVKEYFERLLDSVVLAEKELSEAEFDEYIKNKEKEDEGFDESDDNSLLEDDDEEKKQSEVPSFRDLTDDNFPLFITYDTFSAMLIKTYGIDVQKCTTIKQKPNVEADDAYDEEEEEYRSRSSLKTPDKSWFHFVDYDLFYYKYWLKFSDYYRKKFDPELVYSEFFVIKGTNPDVDYLSREDYRKISIKKFPVFRYNRDDIYDLFERYEKMKVREGDYDSVDRTLAILRAAKMKPLGGPHIHEVYIDECQDNQIVDLALILKLFNRADNIFMAGDIAQCIARGSSFRFQNLSTLMYEWELDRIKNISQRDTVAPKQFELNINYRSHNGILQLASSVIDLIHRFFPDSIDQLSRERSEVGGPRPIFFKGFRAETFLFDVFSVDEHMANCSEFGSEQVIIVRDEKAKKRVGKVGIVMTVFEAKGMEFNDVLLYNFFTDSPAGLKWRVILSALDDYSKGIQTFSHEKHYILSSELKYLYVAITRARQHLWIFDENPEFSDPIRIFWDHDGLVKVIQSLEEISALPTLVKKSSSHEWNRKGKMFFERRQYELAIFCFNKSGNEVGLKLANAYNLQKIARTSFANNSHEAIVKSNFTSAAQAFEKCSKPIQAASCYQDIGMNKEAGNVYERWDMFENAANCYLKVKMFDKAGECFGKAGKYTDAVVAYKDGGRYKEVIDLMHSHREEINEKIFRRISRLVNIHYRRENDQEMSQKALSVLPTHEEQIELLRDHAPEELLKVCEERGKFKDAAKELYSRGKFKEAADMYLRSDDEKDIIEALQCLLDLCKINVLNVMTDNMNLKELGDLYLKALEITLAKRLIRTDRLKILIEELRLYSAYLNNDLDKVHVCIQFFRKNGELDNEFRAINMWLQMKSQSDNQTEYWRERLQYLLRLCELAFPYISFVTRPQNTKKITTIYKDFEDIFLICKVENRPNKRQLLLEHPLINLIDKIQSKSGVEDANWRVYDIHDVRQTILKFLSSYIFELILDASQKGGEFPDITCSDICYKFMSCRKPDCKYYHMNPNPSNLYQRLTLACLQYMVIQQWALLYHRKELLNEEQSKKVRPAQRWWAENIIKIHFRYQSPQLSCPEVTHMVIAGLPDHTCNGLFELARKIWLKQLSKNPGDFAVMLKCMFVFQQFQYGWGIDEFDWEMSKRINLSHPSELPIGYDYFYGYYQAIPVGKRLSLFFTSLYSNQVAKAVSHVKKFIQYAIIHAGAVNMNTTDAFGDLVSLMEFKMSLIFAAGPGYCDFCLPRSYLVNYFDVFTAEPLVLPSRYCYTRDTYSGEIRYSIEQIQKLLELLIYEDQRYYLIIILRLIRLLVIIGRNEPNCTFKVISLFKSLSKLELVFSRKIMNYLEENNILRLVNILNDDLKERDCDSLVIVHYNWGGMTRFTELAKSGVVMLKYNSADGFHSSLRKIMSSVVTEESAKIASSANKLLTQRANNVSNQNTECFEDNDEDDEQFVASEEMATEIQVWFRQIQENPQALEAVKKIESWFSEANERRQKSRQLIRDQILDKIYNDTKDFCGNVSYWEDAMNQKGREEVRKYKMLLRGPTVDIVVELTKNQDLMDKIKKKLQKKMGNRSTDEEKLEICLNLEDDLKHIHFENINLALKSLSMTEDSINHKVAEIEWLRSELDQARSIIDSVLEWMNECKAVVKF</sequence>
<evidence type="ECO:0000256" key="2">
    <source>
        <dbReference type="ARBA" id="ARBA00022801"/>
    </source>
</evidence>
<feature type="compositionally biased region" description="Acidic residues" evidence="6">
    <location>
        <begin position="668"/>
        <end position="685"/>
    </location>
</feature>
<keyword evidence="2 5" id="KW-0378">Hydrolase</keyword>
<keyword evidence="9" id="KW-1185">Reference proteome</keyword>
<dbReference type="OrthoDB" id="3156807at2759"/>
<name>A0A397TKY4_9GLOM</name>
<dbReference type="GO" id="GO:0005524">
    <property type="term" value="F:ATP binding"/>
    <property type="evidence" value="ECO:0007669"/>
    <property type="project" value="UniProtKB-UniRule"/>
</dbReference>
<feature type="region of interest" description="Disordered" evidence="6">
    <location>
        <begin position="666"/>
        <end position="695"/>
    </location>
</feature>
<dbReference type="SUPFAM" id="SSF48452">
    <property type="entry name" value="TPR-like"/>
    <property type="match status" value="1"/>
</dbReference>
<accession>A0A397TKY4</accession>
<dbReference type="Gene3D" id="1.25.40.10">
    <property type="entry name" value="Tetratricopeptide repeat domain"/>
    <property type="match status" value="1"/>
</dbReference>
<proteinExistence type="predicted"/>
<feature type="binding site" evidence="5">
    <location>
        <begin position="580"/>
        <end position="587"/>
    </location>
    <ligand>
        <name>ATP</name>
        <dbReference type="ChEBI" id="CHEBI:30616"/>
    </ligand>
</feature>
<dbReference type="GO" id="GO:0016787">
    <property type="term" value="F:hydrolase activity"/>
    <property type="evidence" value="ECO:0007669"/>
    <property type="project" value="UniProtKB-UniRule"/>
</dbReference>
<dbReference type="PANTHER" id="PTHR21529">
    <property type="entry name" value="MAMMARY TURMOR VIRUS RECEPTOR HOMOLOG 1, 2 MTVR1, 2"/>
    <property type="match status" value="1"/>
</dbReference>
<keyword evidence="3 5" id="KW-0347">Helicase</keyword>
<evidence type="ECO:0000256" key="3">
    <source>
        <dbReference type="ARBA" id="ARBA00022806"/>
    </source>
</evidence>
<dbReference type="Proteomes" id="UP000265703">
    <property type="component" value="Unassembled WGS sequence"/>
</dbReference>
<dbReference type="Pfam" id="PF13361">
    <property type="entry name" value="UvrD_C"/>
    <property type="match status" value="1"/>
</dbReference>
<feature type="domain" description="UvrD-like helicase ATP-binding" evidence="7">
    <location>
        <begin position="559"/>
        <end position="957"/>
    </location>
</feature>
<dbReference type="InterPro" id="IPR027417">
    <property type="entry name" value="P-loop_NTPase"/>
</dbReference>
<evidence type="ECO:0000256" key="5">
    <source>
        <dbReference type="PROSITE-ProRule" id="PRU00560"/>
    </source>
</evidence>
<dbReference type="EMBL" id="QKYT01000060">
    <property type="protein sequence ID" value="RIA95504.1"/>
    <property type="molecule type" value="Genomic_DNA"/>
</dbReference>
<evidence type="ECO:0000256" key="6">
    <source>
        <dbReference type="SAM" id="MobiDB-lite"/>
    </source>
</evidence>
<evidence type="ECO:0000256" key="4">
    <source>
        <dbReference type="ARBA" id="ARBA00022840"/>
    </source>
</evidence>
<dbReference type="PROSITE" id="PS51198">
    <property type="entry name" value="UVRD_HELICASE_ATP_BIND"/>
    <property type="match status" value="1"/>
</dbReference>
<evidence type="ECO:0000313" key="8">
    <source>
        <dbReference type="EMBL" id="RIA95504.1"/>
    </source>
</evidence>